<sequence length="341" mass="38775">MALIIDKTEISQPQQFSDKIQTLLQLIHQGMPCTEALIKPKQIVKCNSEEQFIEMLCLKLMGSTLLYLHQLHLSVGTGKLFELHNQDLRTLAVLNSHNSEKERIILSEILTKYHLVDSNALNKIARFYHRYNLDYPAINSGASFDEKLTLYNVICYCEQAFTLSEETVTTAYHWATQKAQNLGDFARYFCLYLVWENSQSKTLTSPDHLIETLAPIVNSNLNHPIANYELDVITLQQMIKSWYQDGNNLGFSGFTSGLLSIVLNIDLNSEDVVKDASACLDALQTTLRSTSCNACYMSQSGLSRHYSFNSQRGEVILKLDRQGYLSLFSHWPSTSIFNLHL</sequence>
<reference evidence="1 2" key="1">
    <citation type="submission" date="2015-06" db="EMBL/GenBank/DDBJ databases">
        <title>Genome sequence of Pseudoalteromonas peptidolytica.</title>
        <authorList>
            <person name="Xie B.-B."/>
            <person name="Rong J.-C."/>
            <person name="Qin Q.-L."/>
            <person name="Zhang Y.-Z."/>
        </authorList>
    </citation>
    <scope>NUCLEOTIDE SEQUENCE [LARGE SCALE GENOMIC DNA]</scope>
    <source>
        <strain evidence="1 2">F12-50-A1</strain>
    </source>
</reference>
<dbReference type="EMBL" id="AQHF01000020">
    <property type="protein sequence ID" value="MBE0346201.1"/>
    <property type="molecule type" value="Genomic_DNA"/>
</dbReference>
<gene>
    <name evidence="1" type="ORF">PPEP_a1254</name>
</gene>
<proteinExistence type="predicted"/>
<keyword evidence="2" id="KW-1185">Reference proteome</keyword>
<accession>A0A8I0T3B6</accession>
<dbReference type="AlphaFoldDB" id="A0A8I0T3B6"/>
<protein>
    <submittedName>
        <fullName evidence="1">Uncharacterized protein</fullName>
    </submittedName>
</protein>
<name>A0A8I0T3B6_9GAMM</name>
<evidence type="ECO:0000313" key="2">
    <source>
        <dbReference type="Proteomes" id="UP000660708"/>
    </source>
</evidence>
<organism evidence="1 2">
    <name type="scientific">Pseudoalteromonas peptidolytica F12-50-A1</name>
    <dbReference type="NCBI Taxonomy" id="1315280"/>
    <lineage>
        <taxon>Bacteria</taxon>
        <taxon>Pseudomonadati</taxon>
        <taxon>Pseudomonadota</taxon>
        <taxon>Gammaproteobacteria</taxon>
        <taxon>Alteromonadales</taxon>
        <taxon>Pseudoalteromonadaceae</taxon>
        <taxon>Pseudoalteromonas</taxon>
    </lineage>
</organism>
<dbReference type="Proteomes" id="UP000660708">
    <property type="component" value="Unassembled WGS sequence"/>
</dbReference>
<dbReference type="RefSeq" id="WP_147391144.1">
    <property type="nucleotide sequence ID" value="NZ_AQHF01000020.1"/>
</dbReference>
<comment type="caution">
    <text evidence="1">The sequence shown here is derived from an EMBL/GenBank/DDBJ whole genome shotgun (WGS) entry which is preliminary data.</text>
</comment>
<evidence type="ECO:0000313" key="1">
    <source>
        <dbReference type="EMBL" id="MBE0346201.1"/>
    </source>
</evidence>